<name>A0A8J5X5G6_DIALT</name>
<evidence type="ECO:0000256" key="5">
    <source>
        <dbReference type="RuleBase" id="RU004335"/>
    </source>
</evidence>
<dbReference type="Gene3D" id="3.20.20.80">
    <property type="entry name" value="Glycosidases"/>
    <property type="match status" value="1"/>
</dbReference>
<feature type="signal peptide" evidence="7">
    <location>
        <begin position="1"/>
        <end position="26"/>
    </location>
</feature>
<evidence type="ECO:0000256" key="3">
    <source>
        <dbReference type="ARBA" id="ARBA00022801"/>
    </source>
</evidence>
<keyword evidence="3 6" id="KW-0378">Hydrolase</keyword>
<dbReference type="InterPro" id="IPR000490">
    <property type="entry name" value="Glyco_hydro_17"/>
</dbReference>
<evidence type="ECO:0000256" key="6">
    <source>
        <dbReference type="RuleBase" id="RU004336"/>
    </source>
</evidence>
<keyword evidence="2 7" id="KW-0732">Signal</keyword>
<dbReference type="Proteomes" id="UP000751190">
    <property type="component" value="Unassembled WGS sequence"/>
</dbReference>
<dbReference type="InterPro" id="IPR044965">
    <property type="entry name" value="Glyco_hydro_17_plant"/>
</dbReference>
<keyword evidence="4" id="KW-1015">Disulfide bond</keyword>
<gene>
    <name evidence="9" type="ORF">KFE25_001556</name>
</gene>
<evidence type="ECO:0000259" key="8">
    <source>
        <dbReference type="SMART" id="SM00768"/>
    </source>
</evidence>
<dbReference type="InterPro" id="IPR012946">
    <property type="entry name" value="X8"/>
</dbReference>
<protein>
    <recommendedName>
        <fullName evidence="8">X8 domain-containing protein</fullName>
    </recommendedName>
</protein>
<dbReference type="GO" id="GO:0004553">
    <property type="term" value="F:hydrolase activity, hydrolyzing O-glycosyl compounds"/>
    <property type="evidence" value="ECO:0007669"/>
    <property type="project" value="InterPro"/>
</dbReference>
<dbReference type="OrthoDB" id="1293114at2759"/>
<organism evidence="9 10">
    <name type="scientific">Diacronema lutheri</name>
    <name type="common">Unicellular marine alga</name>
    <name type="synonym">Monochrysis lutheri</name>
    <dbReference type="NCBI Taxonomy" id="2081491"/>
    <lineage>
        <taxon>Eukaryota</taxon>
        <taxon>Haptista</taxon>
        <taxon>Haptophyta</taxon>
        <taxon>Pavlovophyceae</taxon>
        <taxon>Pavlovales</taxon>
        <taxon>Pavlovaceae</taxon>
        <taxon>Diacronema</taxon>
    </lineage>
</organism>
<feature type="chain" id="PRO_5035276042" description="X8 domain-containing protein" evidence="7">
    <location>
        <begin position="27"/>
        <end position="968"/>
    </location>
</feature>
<dbReference type="SUPFAM" id="SSF51445">
    <property type="entry name" value="(Trans)glycosidases"/>
    <property type="match status" value="1"/>
</dbReference>
<dbReference type="Pfam" id="PF00332">
    <property type="entry name" value="Glyco_hydro_17"/>
    <property type="match status" value="1"/>
</dbReference>
<keyword evidence="10" id="KW-1185">Reference proteome</keyword>
<dbReference type="EMBL" id="JAGTXO010000055">
    <property type="protein sequence ID" value="KAG8458264.1"/>
    <property type="molecule type" value="Genomic_DNA"/>
</dbReference>
<dbReference type="InterPro" id="IPR017853">
    <property type="entry name" value="GH"/>
</dbReference>
<evidence type="ECO:0000256" key="2">
    <source>
        <dbReference type="ARBA" id="ARBA00022729"/>
    </source>
</evidence>
<proteinExistence type="inferred from homology"/>
<dbReference type="SMART" id="SM00768">
    <property type="entry name" value="X8"/>
    <property type="match status" value="1"/>
</dbReference>
<dbReference type="AlphaFoldDB" id="A0A8J5X5G6"/>
<evidence type="ECO:0000313" key="10">
    <source>
        <dbReference type="Proteomes" id="UP000751190"/>
    </source>
</evidence>
<comment type="caution">
    <text evidence="9">The sequence shown here is derived from an EMBL/GenBank/DDBJ whole genome shotgun (WGS) entry which is preliminary data.</text>
</comment>
<dbReference type="GO" id="GO:0005975">
    <property type="term" value="P:carbohydrate metabolic process"/>
    <property type="evidence" value="ECO:0007669"/>
    <property type="project" value="InterPro"/>
</dbReference>
<feature type="domain" description="X8" evidence="8">
    <location>
        <begin position="777"/>
        <end position="866"/>
    </location>
</feature>
<dbReference type="PROSITE" id="PS00587">
    <property type="entry name" value="GLYCOSYL_HYDROL_F17"/>
    <property type="match status" value="1"/>
</dbReference>
<keyword evidence="6" id="KW-0326">Glycosidase</keyword>
<evidence type="ECO:0000256" key="4">
    <source>
        <dbReference type="ARBA" id="ARBA00023157"/>
    </source>
</evidence>
<evidence type="ECO:0000256" key="1">
    <source>
        <dbReference type="ARBA" id="ARBA00008773"/>
    </source>
</evidence>
<reference evidence="9" key="1">
    <citation type="submission" date="2021-05" db="EMBL/GenBank/DDBJ databases">
        <title>The genome of the haptophyte Pavlova lutheri (Diacronema luteri, Pavlovales) - a model for lipid biosynthesis in eukaryotic algae.</title>
        <authorList>
            <person name="Hulatt C.J."/>
            <person name="Posewitz M.C."/>
        </authorList>
    </citation>
    <scope>NUCLEOTIDE SEQUENCE</scope>
    <source>
        <strain evidence="9">NIVA-4/92</strain>
    </source>
</reference>
<comment type="similarity">
    <text evidence="1 5">Belongs to the glycosyl hydrolase 17 family.</text>
</comment>
<sequence length="968" mass="98695">MAVARRRARPASLSLLCALAASSARAGSSAPACVGVDDPLAAVADFEYGLGGWSAGNTSEWAWHVGCDESGPPCAAFGHGYMLAVGAAAPLLSPLLAGACVSASYFAVSGVDFALDALDEAGHVERIATLPASRGWRSTGSLALPPRLVRLRFVARAAAGERWLVGSAGLDRVVVQLLAEAAGAGGDAEEARDEEAGGEMPAGGWPLLPRASLSPVGVCVSTAFARRPVPLVRLAAAVRARGIEAAKLYQYDAALVGALVAGGVRELVIGIPNLELHNLALSPGHADRLVGSMAEHAALIAYVMIGNEPLASWWGGAFSDDLPRAVEHVQAALRRRGWQARATVALQADVLVDTWPPASASFDARNERLLTTVLPQLAAAGSALMVNLYPFLAWRAAAGRIGLDYCTFRAPSCVKAGRSSDAPCYANMLDAMVDAVTVALGKIGLRSLPLIVGEVGWPTGGQEPGADVHSACAFTNALLAHARFGRTPLGHPLPRLFLFELLDEAGKSASVATLGASERHFGLLTEGGAAKFELDWTPRDAQSGREAVRACPPPAPCSEDQECTAVPVAAIPVAAISGAAGATIGADTRAGAPAGSAVGEAVCFEEKSAFCVPALNAADTQLSAALSWLCAPASAIEKRLARAAGGAASGAAGGGASGGGGVNCAPLSGAGERCASAPLRTQAFWAATMYARERGASACDFDGAFAWSTDAPPQLLDGRCPLGVCEASVPDELPQGRARAGGACLAAKDCDGTFSPARSVLVGPVCDRLPFASAASGSCKPVAAADPEELTRAMDWACSVGGVNCTALRTLCAGAPLRERATWVFTAYASARDKNGGAHGASSCSFEGIAELSAESLPDAAPKCDIGTCHMPSQTLWQSPLFVALLATLALGYALMRLRASARLEREWAEALELGGLPEPPAGASISEAAGAHPLAAAAGAQAAAGLAEPRPPAVATWRGKSEEMQML</sequence>
<dbReference type="PANTHER" id="PTHR32227">
    <property type="entry name" value="GLUCAN ENDO-1,3-BETA-GLUCOSIDASE BG1-RELATED-RELATED"/>
    <property type="match status" value="1"/>
</dbReference>
<evidence type="ECO:0000313" key="9">
    <source>
        <dbReference type="EMBL" id="KAG8458264.1"/>
    </source>
</evidence>
<accession>A0A8J5X5G6</accession>
<evidence type="ECO:0000256" key="7">
    <source>
        <dbReference type="SAM" id="SignalP"/>
    </source>
</evidence>